<evidence type="ECO:0000313" key="6">
    <source>
        <dbReference type="Proteomes" id="UP000293912"/>
    </source>
</evidence>
<dbReference type="EMBL" id="CP037867">
    <property type="protein sequence ID" value="QBM30566.1"/>
    <property type="molecule type" value="Genomic_DNA"/>
</dbReference>
<evidence type="ECO:0000256" key="2">
    <source>
        <dbReference type="ARBA" id="ARBA00022729"/>
    </source>
</evidence>
<feature type="chain" id="PRO_5020904969" evidence="3">
    <location>
        <begin position="25"/>
        <end position="354"/>
    </location>
</feature>
<dbReference type="InterPro" id="IPR038352">
    <property type="entry name" value="Imelysin_sf"/>
</dbReference>
<dbReference type="InterPro" id="IPR006311">
    <property type="entry name" value="TAT_signal"/>
</dbReference>
<dbReference type="InterPro" id="IPR034984">
    <property type="entry name" value="Imelysin-like_IPPA"/>
</dbReference>
<name>A0A4P6X771_HYDPS</name>
<sequence precursor="true">MINRRHTLAGLLAAAALPVTGLHAQTGGALAFPYYSGEDALQGLYAQHLPPLARDFETQAKALTAAARQHCAGPAAPAALKDAWRRALLSWQTLSSPALGPVIERRSQRQIDFWPTRPALLAKALARAPQTLADMESVGTPAKGFPAMEQLLAAPPSPAHCPYLVLVAEGIEAEAVALRTGFDALAARDWTSDEDAARSAFAEWINQWLGGLERLRWAHIEQPVQKARTAGKGHAPEFARLAPADNAAEWRAQWQALRTQARLSAAQRAQPPQPGQGLVPIEALLMGKGQIALAQRWGQALDRADAAIAALPAKAGEKELMALSKTLKGVTTLFQTEVAATLDVPLGFSDADGD</sequence>
<protein>
    <submittedName>
        <fullName evidence="5">Imelysin</fullName>
    </submittedName>
</protein>
<dbReference type="RefSeq" id="WP_133157957.1">
    <property type="nucleotide sequence ID" value="NZ_CP037867.1"/>
</dbReference>
<evidence type="ECO:0000256" key="3">
    <source>
        <dbReference type="SAM" id="SignalP"/>
    </source>
</evidence>
<dbReference type="Pfam" id="PF09375">
    <property type="entry name" value="Peptidase_M75"/>
    <property type="match status" value="1"/>
</dbReference>
<keyword evidence="6" id="KW-1185">Reference proteome</keyword>
<comment type="subcellular location">
    <subcellularLocation>
        <location evidence="1">Cell envelope</location>
    </subcellularLocation>
</comment>
<dbReference type="AlphaFoldDB" id="A0A4P6X771"/>
<dbReference type="KEGG" id="hpse:HPF_22960"/>
<gene>
    <name evidence="5" type="ORF">HPF_22960</name>
</gene>
<dbReference type="CDD" id="cd14659">
    <property type="entry name" value="Imelysin-like_IPPA"/>
    <property type="match status" value="1"/>
</dbReference>
<keyword evidence="2 3" id="KW-0732">Signal</keyword>
<dbReference type="Proteomes" id="UP000293912">
    <property type="component" value="Chromosome"/>
</dbReference>
<dbReference type="GO" id="GO:0030313">
    <property type="term" value="C:cell envelope"/>
    <property type="evidence" value="ECO:0007669"/>
    <property type="project" value="UniProtKB-SubCell"/>
</dbReference>
<organism evidence="5 6">
    <name type="scientific">Hydrogenophaga pseudoflava</name>
    <name type="common">Pseudomonas carboxydoflava</name>
    <dbReference type="NCBI Taxonomy" id="47421"/>
    <lineage>
        <taxon>Bacteria</taxon>
        <taxon>Pseudomonadati</taxon>
        <taxon>Pseudomonadota</taxon>
        <taxon>Betaproteobacteria</taxon>
        <taxon>Burkholderiales</taxon>
        <taxon>Comamonadaceae</taxon>
        <taxon>Hydrogenophaga</taxon>
    </lineage>
</organism>
<evidence type="ECO:0000259" key="4">
    <source>
        <dbReference type="Pfam" id="PF09375"/>
    </source>
</evidence>
<accession>A0A4P6X771</accession>
<dbReference type="InterPro" id="IPR018976">
    <property type="entry name" value="Imelysin-like"/>
</dbReference>
<feature type="signal peptide" evidence="3">
    <location>
        <begin position="1"/>
        <end position="24"/>
    </location>
</feature>
<reference evidence="5 6" key="1">
    <citation type="submission" date="2019-03" db="EMBL/GenBank/DDBJ databases">
        <authorList>
            <person name="Sebastian G."/>
            <person name="Baumann P."/>
            <person name="Ruckert C."/>
            <person name="Kalinowski J."/>
            <person name="Nebel B."/>
            <person name="Takors R."/>
            <person name="Blombach B."/>
        </authorList>
    </citation>
    <scope>NUCLEOTIDE SEQUENCE [LARGE SCALE GENOMIC DNA]</scope>
    <source>
        <strain evidence="5 6">DSM 1084</strain>
    </source>
</reference>
<evidence type="ECO:0000256" key="1">
    <source>
        <dbReference type="ARBA" id="ARBA00004196"/>
    </source>
</evidence>
<dbReference type="Gene3D" id="1.20.1420.20">
    <property type="entry name" value="M75 peptidase, HXXE motif"/>
    <property type="match status" value="1"/>
</dbReference>
<dbReference type="PROSITE" id="PS51318">
    <property type="entry name" value="TAT"/>
    <property type="match status" value="1"/>
</dbReference>
<evidence type="ECO:0000313" key="5">
    <source>
        <dbReference type="EMBL" id="QBM30566.1"/>
    </source>
</evidence>
<proteinExistence type="predicted"/>
<feature type="domain" description="Imelysin-like" evidence="4">
    <location>
        <begin position="54"/>
        <end position="316"/>
    </location>
</feature>